<dbReference type="Gene3D" id="1.10.1040.10">
    <property type="entry name" value="N-(1-d-carboxylethyl)-l-norvaline Dehydrogenase, domain 2"/>
    <property type="match status" value="1"/>
</dbReference>
<gene>
    <name evidence="4" type="primary">por_3</name>
    <name evidence="4" type="ORF">NCTC10786_02866</name>
</gene>
<dbReference type="Proteomes" id="UP000251584">
    <property type="component" value="Unassembled WGS sequence"/>
</dbReference>
<accession>A0A2X2VDY8</accession>
<dbReference type="EMBL" id="UAVY01000004">
    <property type="protein sequence ID" value="SQB29092.1"/>
    <property type="molecule type" value="Genomic_DNA"/>
</dbReference>
<dbReference type="InterPro" id="IPR008927">
    <property type="entry name" value="6-PGluconate_DH-like_C_sf"/>
</dbReference>
<reference evidence="4 5" key="1">
    <citation type="submission" date="2018-06" db="EMBL/GenBank/DDBJ databases">
        <authorList>
            <consortium name="Pathogen Informatics"/>
            <person name="Doyle S."/>
        </authorList>
    </citation>
    <scope>NUCLEOTIDE SEQUENCE [LARGE SCALE GENOMIC DNA]</scope>
    <source>
        <strain evidence="4 5">NCTC10786</strain>
    </source>
</reference>
<dbReference type="GO" id="GO:0008866">
    <property type="term" value="F:fructuronate reductase activity"/>
    <property type="evidence" value="ECO:0007669"/>
    <property type="project" value="TreeGrafter"/>
</dbReference>
<organism evidence="4 5">
    <name type="scientific">Citrobacter koseri</name>
    <name type="common">Citrobacter diversus</name>
    <dbReference type="NCBI Taxonomy" id="545"/>
    <lineage>
        <taxon>Bacteria</taxon>
        <taxon>Pseudomonadati</taxon>
        <taxon>Pseudomonadota</taxon>
        <taxon>Gammaproteobacteria</taxon>
        <taxon>Enterobacterales</taxon>
        <taxon>Enterobacteriaceae</taxon>
        <taxon>Citrobacter</taxon>
    </lineage>
</organism>
<dbReference type="Pfam" id="PF01232">
    <property type="entry name" value="Mannitol_dh"/>
    <property type="match status" value="1"/>
</dbReference>
<evidence type="ECO:0000259" key="3">
    <source>
        <dbReference type="Pfam" id="PF08125"/>
    </source>
</evidence>
<dbReference type="InterPro" id="IPR013118">
    <property type="entry name" value="Mannitol_DH_C"/>
</dbReference>
<dbReference type="InterPro" id="IPR013328">
    <property type="entry name" value="6PGD_dom2"/>
</dbReference>
<dbReference type="GO" id="GO:0042840">
    <property type="term" value="P:D-glucuronate catabolic process"/>
    <property type="evidence" value="ECO:0007669"/>
    <property type="project" value="TreeGrafter"/>
</dbReference>
<dbReference type="InterPro" id="IPR050988">
    <property type="entry name" value="Mannitol_DH/Oxidoreductase"/>
</dbReference>
<evidence type="ECO:0000256" key="1">
    <source>
        <dbReference type="ARBA" id="ARBA00023002"/>
    </source>
</evidence>
<sequence>MNGSTDGLVEFLQLTGKQAVIDWLSANATCPNTMVDRITPRPAADLPARIKAQTGIDDKAPVMGETFIQWVVEDRFRDVRPALENVGVELVTSVIPYEEAKIRILNSSHSCIAWAGTLIGQQYIHESTLTDFIYQIADRYVTEDVIPCLGDNGIDLPTYRDVVLKRFTNPHIQDTNQRVAADGFSKIPAMIAPTLRECYQRGARAERYRYAARTVLRLYGAVAQGHAAL</sequence>
<proteinExistence type="predicted"/>
<feature type="domain" description="Mannitol dehydrogenase C-terminal" evidence="3">
    <location>
        <begin position="94"/>
        <end position="206"/>
    </location>
</feature>
<dbReference type="Gene3D" id="3.40.50.720">
    <property type="entry name" value="NAD(P)-binding Rossmann-like Domain"/>
    <property type="match status" value="1"/>
</dbReference>
<protein>
    <submittedName>
        <fullName evidence="4">Sugar dehydrogenase</fullName>
        <ecNumber evidence="4">1.1.1.-</ecNumber>
    </submittedName>
</protein>
<dbReference type="InterPro" id="IPR036291">
    <property type="entry name" value="NAD(P)-bd_dom_sf"/>
</dbReference>
<dbReference type="InterPro" id="IPR013131">
    <property type="entry name" value="Mannitol_DH_N"/>
</dbReference>
<dbReference type="SUPFAM" id="SSF48179">
    <property type="entry name" value="6-phosphogluconate dehydrogenase C-terminal domain-like"/>
    <property type="match status" value="1"/>
</dbReference>
<evidence type="ECO:0000313" key="5">
    <source>
        <dbReference type="Proteomes" id="UP000251584"/>
    </source>
</evidence>
<keyword evidence="1 4" id="KW-0560">Oxidoreductase</keyword>
<dbReference type="AlphaFoldDB" id="A0A2X2VDY8"/>
<dbReference type="PANTHER" id="PTHR43362:SF7">
    <property type="entry name" value="D-MANNONATE OXIDOREDUCTASE"/>
    <property type="match status" value="1"/>
</dbReference>
<evidence type="ECO:0000259" key="2">
    <source>
        <dbReference type="Pfam" id="PF01232"/>
    </source>
</evidence>
<evidence type="ECO:0000313" key="4">
    <source>
        <dbReference type="EMBL" id="SQB29092.1"/>
    </source>
</evidence>
<name>A0A2X2VDY8_CITKO</name>
<dbReference type="PANTHER" id="PTHR43362">
    <property type="entry name" value="MANNITOL DEHYDROGENASE DSF1-RELATED"/>
    <property type="match status" value="1"/>
</dbReference>
<dbReference type="EC" id="1.1.1.-" evidence="4"/>
<dbReference type="PRINTS" id="PR00084">
    <property type="entry name" value="MTLDHDRGNASE"/>
</dbReference>
<dbReference type="SUPFAM" id="SSF51735">
    <property type="entry name" value="NAD(P)-binding Rossmann-fold domains"/>
    <property type="match status" value="1"/>
</dbReference>
<dbReference type="InterPro" id="IPR000669">
    <property type="entry name" value="Mannitol_DH"/>
</dbReference>
<feature type="domain" description="Mannitol dehydrogenase N-terminal" evidence="2">
    <location>
        <begin position="15"/>
        <end position="84"/>
    </location>
</feature>
<dbReference type="Pfam" id="PF08125">
    <property type="entry name" value="Mannitol_dh_C"/>
    <property type="match status" value="1"/>
</dbReference>